<organism evidence="4 5">
    <name type="scientific">Thalassotalea marina</name>
    <dbReference type="NCBI Taxonomy" id="1673741"/>
    <lineage>
        <taxon>Bacteria</taxon>
        <taxon>Pseudomonadati</taxon>
        <taxon>Pseudomonadota</taxon>
        <taxon>Gammaproteobacteria</taxon>
        <taxon>Alteromonadales</taxon>
        <taxon>Colwelliaceae</taxon>
        <taxon>Thalassotalea</taxon>
    </lineage>
</organism>
<dbReference type="Gene3D" id="2.40.160.20">
    <property type="match status" value="1"/>
</dbReference>
<feature type="chain" id="PRO_5037115135" description="Outer membrane protein beta-barrel domain-containing protein" evidence="2">
    <location>
        <begin position="22"/>
        <end position="214"/>
    </location>
</feature>
<dbReference type="EMBL" id="BNCK01000007">
    <property type="protein sequence ID" value="GHF99125.1"/>
    <property type="molecule type" value="Genomic_DNA"/>
</dbReference>
<name>A0A919BMV8_9GAMM</name>
<gene>
    <name evidence="4" type="ORF">GCM10017161_29370</name>
</gene>
<dbReference type="Proteomes" id="UP000623842">
    <property type="component" value="Unassembled WGS sequence"/>
</dbReference>
<sequence length="214" mass="24008">MKIVYLTLATLSLLAPQRALADNNWFIKPFLGVSQMSDVMANVNNIDALSSNADIMLENGNNVGLAFGFRYNDVLAVEFAWENRSNDAEIQLNMGGQYNDGHYDSSLILINGYYYFNTNSAWHPYAGVGVTWAQDVELELKDENNKMTYSGDGDNGFQLFIGVEYELTKQWAAQFEARYGAINNLSLISDKAPGAFRSLDYETMTAQLAISYYF</sequence>
<proteinExistence type="predicted"/>
<dbReference type="InterPro" id="IPR027385">
    <property type="entry name" value="Beta-barrel_OMP"/>
</dbReference>
<dbReference type="RefSeq" id="WP_189772097.1">
    <property type="nucleotide sequence ID" value="NZ_BNCK01000007.1"/>
</dbReference>
<reference evidence="4" key="2">
    <citation type="submission" date="2020-09" db="EMBL/GenBank/DDBJ databases">
        <authorList>
            <person name="Sun Q."/>
            <person name="Kim S."/>
        </authorList>
    </citation>
    <scope>NUCLEOTIDE SEQUENCE</scope>
    <source>
        <strain evidence="4">KCTC 42731</strain>
    </source>
</reference>
<evidence type="ECO:0000259" key="3">
    <source>
        <dbReference type="Pfam" id="PF13505"/>
    </source>
</evidence>
<dbReference type="SUPFAM" id="SSF56925">
    <property type="entry name" value="OMPA-like"/>
    <property type="match status" value="1"/>
</dbReference>
<evidence type="ECO:0000256" key="1">
    <source>
        <dbReference type="ARBA" id="ARBA00022729"/>
    </source>
</evidence>
<reference evidence="4" key="1">
    <citation type="journal article" date="2014" name="Int. J. Syst. Evol. Microbiol.">
        <title>Complete genome sequence of Corynebacterium casei LMG S-19264T (=DSM 44701T), isolated from a smear-ripened cheese.</title>
        <authorList>
            <consortium name="US DOE Joint Genome Institute (JGI-PGF)"/>
            <person name="Walter F."/>
            <person name="Albersmeier A."/>
            <person name="Kalinowski J."/>
            <person name="Ruckert C."/>
        </authorList>
    </citation>
    <scope>NUCLEOTIDE SEQUENCE</scope>
    <source>
        <strain evidence="4">KCTC 42731</strain>
    </source>
</reference>
<evidence type="ECO:0000313" key="5">
    <source>
        <dbReference type="Proteomes" id="UP000623842"/>
    </source>
</evidence>
<evidence type="ECO:0000256" key="2">
    <source>
        <dbReference type="SAM" id="SignalP"/>
    </source>
</evidence>
<dbReference type="Pfam" id="PF13505">
    <property type="entry name" value="OMP_b-brl"/>
    <property type="match status" value="1"/>
</dbReference>
<dbReference type="InterPro" id="IPR011250">
    <property type="entry name" value="OMP/PagP_B-barrel"/>
</dbReference>
<keyword evidence="1 2" id="KW-0732">Signal</keyword>
<protein>
    <recommendedName>
        <fullName evidence="3">Outer membrane protein beta-barrel domain-containing protein</fullName>
    </recommendedName>
</protein>
<comment type="caution">
    <text evidence="4">The sequence shown here is derived from an EMBL/GenBank/DDBJ whole genome shotgun (WGS) entry which is preliminary data.</text>
</comment>
<feature type="signal peptide" evidence="2">
    <location>
        <begin position="1"/>
        <end position="21"/>
    </location>
</feature>
<dbReference type="AlphaFoldDB" id="A0A919BMV8"/>
<evidence type="ECO:0000313" key="4">
    <source>
        <dbReference type="EMBL" id="GHF99125.1"/>
    </source>
</evidence>
<accession>A0A919BMV8</accession>
<keyword evidence="5" id="KW-1185">Reference proteome</keyword>
<feature type="domain" description="Outer membrane protein beta-barrel" evidence="3">
    <location>
        <begin position="9"/>
        <end position="214"/>
    </location>
</feature>